<comment type="cofactor">
    <cofactor evidence="1">
        <name>pantetheine 4'-phosphate</name>
        <dbReference type="ChEBI" id="CHEBI:47942"/>
    </cofactor>
</comment>
<keyword evidence="7" id="KW-0436">Ligase</keyword>
<dbReference type="GO" id="GO:0004312">
    <property type="term" value="F:fatty acid synthase activity"/>
    <property type="evidence" value="ECO:0007669"/>
    <property type="project" value="TreeGrafter"/>
</dbReference>
<dbReference type="Gene3D" id="3.30.559.10">
    <property type="entry name" value="Chloramphenicol acetyltransferase-like domain"/>
    <property type="match status" value="1"/>
</dbReference>
<evidence type="ECO:0000313" key="15">
    <source>
        <dbReference type="EMBL" id="ERN42089.1"/>
    </source>
</evidence>
<dbReference type="RefSeq" id="WP_022605760.1">
    <property type="nucleotide sequence ID" value="NZ_ASSJ01000034.1"/>
</dbReference>
<dbReference type="PROSITE" id="PS50075">
    <property type="entry name" value="CARRIER"/>
    <property type="match status" value="2"/>
</dbReference>
<dbReference type="FunFam" id="3.30.559.30:FF:000006">
    <property type="entry name" value="Yersiniabactin polyketide/non-ribosomal peptide synthetase"/>
    <property type="match status" value="1"/>
</dbReference>
<dbReference type="Gene3D" id="3.40.47.10">
    <property type="match status" value="1"/>
</dbReference>
<dbReference type="InterPro" id="IPR001227">
    <property type="entry name" value="Ac_transferase_dom_sf"/>
</dbReference>
<dbReference type="Pfam" id="PF00668">
    <property type="entry name" value="Condensation"/>
    <property type="match status" value="1"/>
</dbReference>
<dbReference type="Pfam" id="PF00109">
    <property type="entry name" value="ketoacyl-synt"/>
    <property type="match status" value="1"/>
</dbReference>
<dbReference type="PANTHER" id="PTHR43775">
    <property type="entry name" value="FATTY ACID SYNTHASE"/>
    <property type="match status" value="1"/>
</dbReference>
<name>U5DNC3_9CHRO</name>
<dbReference type="Pfam" id="PF00550">
    <property type="entry name" value="PP-binding"/>
    <property type="match status" value="2"/>
</dbReference>
<dbReference type="SUPFAM" id="SSF52151">
    <property type="entry name" value="FabD/lysophospholipase-like"/>
    <property type="match status" value="1"/>
</dbReference>
<dbReference type="Pfam" id="PF22621">
    <property type="entry name" value="CurL-like_PKS_C"/>
    <property type="match status" value="1"/>
</dbReference>
<dbReference type="FunFam" id="3.30.559.10:FF:000023">
    <property type="entry name" value="Non-ribosomal peptide synthetase"/>
    <property type="match status" value="1"/>
</dbReference>
<dbReference type="Gene3D" id="3.30.70.3290">
    <property type="match status" value="2"/>
</dbReference>
<keyword evidence="6" id="KW-0597">Phosphoprotein</keyword>
<dbReference type="PROSITE" id="PS00455">
    <property type="entry name" value="AMP_BINDING"/>
    <property type="match status" value="1"/>
</dbReference>
<dbReference type="GO" id="GO:0004315">
    <property type="term" value="F:3-oxoacyl-[acyl-carrier-protein] synthase activity"/>
    <property type="evidence" value="ECO:0007669"/>
    <property type="project" value="InterPro"/>
</dbReference>
<organism evidence="15 16">
    <name type="scientific">Rubidibacter lacunae KORDI 51-2</name>
    <dbReference type="NCBI Taxonomy" id="582515"/>
    <lineage>
        <taxon>Bacteria</taxon>
        <taxon>Bacillati</taxon>
        <taxon>Cyanobacteriota</taxon>
        <taxon>Cyanophyceae</taxon>
        <taxon>Oscillatoriophycideae</taxon>
        <taxon>Chroococcales</taxon>
        <taxon>Aphanothecaceae</taxon>
        <taxon>Rubidibacter</taxon>
    </lineage>
</organism>
<dbReference type="InterPro" id="IPR013217">
    <property type="entry name" value="Methyltransf_12"/>
</dbReference>
<dbReference type="eggNOG" id="COG3321">
    <property type="taxonomic scope" value="Bacteria"/>
</dbReference>
<keyword evidence="8" id="KW-0808">Transferase</keyword>
<dbReference type="SUPFAM" id="SSF53335">
    <property type="entry name" value="S-adenosyl-L-methionine-dependent methyltransferases"/>
    <property type="match status" value="1"/>
</dbReference>
<dbReference type="Proteomes" id="UP000016960">
    <property type="component" value="Unassembled WGS sequence"/>
</dbReference>
<evidence type="ECO:0000256" key="9">
    <source>
        <dbReference type="ARBA" id="ARBA00022737"/>
    </source>
</evidence>
<dbReference type="InterPro" id="IPR009081">
    <property type="entry name" value="PP-bd_ACP"/>
</dbReference>
<dbReference type="InterPro" id="IPR016035">
    <property type="entry name" value="Acyl_Trfase/lysoPLipase"/>
</dbReference>
<dbReference type="PROSITE" id="PS52004">
    <property type="entry name" value="KS3_2"/>
    <property type="match status" value="1"/>
</dbReference>
<sequence>MSDFLGRIQSLSPKRLALLAYELNEQLESLQQAQNEPIAIIGMGCRFPGGVVDPNSYWQLLASGRDPLVEVPRDRWDVEDFYDPDPSVAGKTYTRRGGFIDDVDRFDPEFFNISPREALAMDPQQRLLLEVGWEALERAGYAPEALEGSTTGVYVAIGIGDYANLQARSHRLEDIDAYTGSGNGFCFTAGRLSYVLGLQGPSFALDAACSSSLIALHLACQSLRARECAQALVGGVNLILSPDSNLTFSATNILSAQGRCRSFDADADGFVRAEGCAVLMLKRLSDAQRDRDNIIALVKGTATNHCGAGAGLTVPSGAAQQTVARQALEQAGVKPADVQYVEAHGTGTPLGDPIEVTALGQVYKQDRDPQNPLFLASVKTNIGHTEVVSGLASLVKVMLAMQHQALPAHLHFQTLNPEIDLDDIPAKIPTQLTPWPGTAGSRLAAVNSFGMSGTNAHAILAEAPLIPDLATPERDRPLHLLPLTAKTPRALWELLQRYDRYLANHPEVDLGNLCFTAALGRAHFQHRWSAVAASVTELRAAIASYFQATPEPEATPVEIAAEALPVRLAPIFVASVPSADLWNRLWDLGAQLGRTQPAFQSTIARCRDCPGNLPPIEFGPNERPSPVARFALQVALVELWRSWGIEPAGILVLPGSELLAAWMAGAVPLDRALQWAARDSHPRVTDLQSTAIPLYCSQTGQPLEPQTLFTRSADRATSDGIQLPQDLENPVFLVASDAMPTGMAPNECWLASAALGQSVWQTLLGSLSALYEQGAKVDWSGFDRDYSRQRLPLPTYPFQRQRYWSVAAGQGAQLQPAAATSVSAKAPFALPDLQPLTELAPEERSPHLAAYLTARLALALGVEGGRITPETPLQALALDSIVALELKFDLEKVLGSSVELAAFLASPTIAALADGIVVGLEDSTPVDLPELKPDVDNRHQPFPLNEIQQAYWLGRSASFELGNVAAHVFAEYLSPGLDCARLQAAFQHTIARHDALRTVVLPTGQQQVLTEVPIYEIQVLDLSELPAAEREQQLQEHRDRLSHEVRNPEVWPLFDVLVVRLEPTDLRVLMSVDNLLVDGSSLQLLCQEWGQFYQDLDAVLPSLEVTFRDYVLSLEELEDSALQARSRDYWQERLDALPAGPDLPLAVAPASVTQPHFQRLTGRLPAATWKPLQQQANKQGLTPSGLLLAAFAEVLAAWSKQRQFCLNLTTFNRLPLHPQVRDLVGDFTNLALLAIDYRDTAGFGDRARAVQQQLWQDLEHSYVSGLRVMRDMAHQGDRPQMMPVVFTSLLATAPNQAETGFGTDWLGKLVTGVAQTPQVWLDHQVYEEDGDLVYNWDVVAELFPEGLVADMFAAYRQLLEALAANTNADINPWQQTRPLHLPLWQQTLQQEYNQTTAPIPSGLLHADLAVGSAKHPERPAVIAPDRTLTYSELYRESNRVAQHLQVSGVEPGQLVAISLPKGWEQVVAAYGILAAGGVYVPLAPDLPGDRRADVLEQSGTTWVLTLQALQEELTWPDFAQVVALDNPALQQASDAPLSVSRQPGDLAYIIYTSGSTGRPKGVAIDHRGAVNTFADINQRFNVGEADRVFSLSSLSFDLSVYDIFGAIAAGSTLVMPPADAARDPATWLQLIAAHGVTVWNSVPALMQMLVTQIGDREVPELGSLRLVMMSGDWIPLSLPSQIRRLWPGAEVVSLGGATEASIWSIFYPIGEIDPAWKSVPYGRPLTNQSFYVLDAQLEPCPAWVPGELFIGGIGLAQCYWQDPEKTAASFITHPTTGDRLYRTGDLGRHLPSGEIEFLGREDNQVQLRGYRIELGDIESTLERHLEVGRAATLVVGEGEGNRYLGALVTPTQSTVEATVETTVFPWESLDSAASLWEQLVAAGLESARTRTQPQDLTEFHAFATHLQALYRQGAGVALHKLGVFPNDGQALNVEQLRQRGQILPRYQQWLQRACEQLAEEGWCVREGQRFAARSLPTAIEPEAIERVRAGAAAAMDLSPASTDLLLRTVENLADLLAERQHSAEIYTAQEIPEVYEKQFVGCNELIADALVHWVQMRAGEPLHILEVGAGIGSTTRHILPRLPAEGIRYCFTDISAYFLQRARKEFEAYSFLEHRLLNLEVAPEAQGYTCHAYDAIVASSVLHATRDIAETLTHLRRLLRPGGILLILEETQFHPPFDLTMGLQQGFDRAIDLSLRPKHPLLSRQQWTEALQTHGFSKVQLLPQTGTFADWLGFDVLMAQGPTTVRGFQAKPLQDFLAQHLPSYMVPPRFLPLEAMPLSGNGKVDRQALAALWPKTETAREIVAPRNPLEEAILAIWIEAMGVTELGVEDNFFELGGDSLVATQVMARVRETFGVEVSLQALFAEPTVAALALAVAQALAEQIDGDLLDELETEGGEQT</sequence>
<dbReference type="PANTHER" id="PTHR43775:SF37">
    <property type="entry name" value="SI:DKEY-61P9.11"/>
    <property type="match status" value="1"/>
</dbReference>
<dbReference type="FunFam" id="3.40.50.12780:FF:000012">
    <property type="entry name" value="Non-ribosomal peptide synthetase"/>
    <property type="match status" value="1"/>
</dbReference>
<dbReference type="Gene3D" id="3.30.559.30">
    <property type="entry name" value="Nonribosomal peptide synthetase, condensation domain"/>
    <property type="match status" value="1"/>
</dbReference>
<dbReference type="FunFam" id="3.40.50.980:FF:000001">
    <property type="entry name" value="Non-ribosomal peptide synthetase"/>
    <property type="match status" value="1"/>
</dbReference>
<evidence type="ECO:0000256" key="8">
    <source>
        <dbReference type="ARBA" id="ARBA00022679"/>
    </source>
</evidence>
<evidence type="ECO:0000259" key="13">
    <source>
        <dbReference type="PROSITE" id="PS50075"/>
    </source>
</evidence>
<gene>
    <name evidence="15" type="ORF">KR51_00012620</name>
</gene>
<dbReference type="PATRIC" id="fig|582515.4.peg.1411"/>
<dbReference type="EMBL" id="ASSJ01000034">
    <property type="protein sequence ID" value="ERN42089.1"/>
    <property type="molecule type" value="Genomic_DNA"/>
</dbReference>
<dbReference type="CDD" id="cd02440">
    <property type="entry name" value="AdoMet_MTases"/>
    <property type="match status" value="1"/>
</dbReference>
<dbReference type="GO" id="GO:0005737">
    <property type="term" value="C:cytoplasm"/>
    <property type="evidence" value="ECO:0007669"/>
    <property type="project" value="TreeGrafter"/>
</dbReference>
<protein>
    <recommendedName>
        <fullName evidence="4">Phenyloxazoline synthase MbtB</fullName>
    </recommendedName>
    <alternativeName>
        <fullName evidence="12">Mycobactin synthetase protein B</fullName>
    </alternativeName>
</protein>
<comment type="similarity">
    <text evidence="3">Belongs to the ATP-dependent AMP-binding enzyme family. MbtB subfamily.</text>
</comment>
<dbReference type="InterPro" id="IPR010071">
    <property type="entry name" value="AA_adenyl_dom"/>
</dbReference>
<evidence type="ECO:0000256" key="6">
    <source>
        <dbReference type="ARBA" id="ARBA00022553"/>
    </source>
</evidence>
<dbReference type="Gene3D" id="3.40.50.150">
    <property type="entry name" value="Vaccinia Virus protein VP39"/>
    <property type="match status" value="1"/>
</dbReference>
<evidence type="ECO:0000256" key="7">
    <source>
        <dbReference type="ARBA" id="ARBA00022598"/>
    </source>
</evidence>
<dbReference type="InterPro" id="IPR020841">
    <property type="entry name" value="PKS_Beta-ketoAc_synthase_dom"/>
</dbReference>
<dbReference type="Gene3D" id="3.40.366.10">
    <property type="entry name" value="Malonyl-Coenzyme A Acyl Carrier Protein, domain 2"/>
    <property type="match status" value="1"/>
</dbReference>
<evidence type="ECO:0000256" key="4">
    <source>
        <dbReference type="ARBA" id="ARBA00016743"/>
    </source>
</evidence>
<dbReference type="GO" id="GO:0071770">
    <property type="term" value="P:DIM/DIP cell wall layer assembly"/>
    <property type="evidence" value="ECO:0007669"/>
    <property type="project" value="TreeGrafter"/>
</dbReference>
<dbReference type="Pfam" id="PF00501">
    <property type="entry name" value="AMP-binding"/>
    <property type="match status" value="1"/>
</dbReference>
<dbReference type="InterPro" id="IPR045851">
    <property type="entry name" value="AMP-bd_C_sf"/>
</dbReference>
<dbReference type="STRING" id="582515.KR51_00012620"/>
<accession>U5DNC3</accession>
<dbReference type="InterPro" id="IPR014030">
    <property type="entry name" value="Ketoacyl_synth_N"/>
</dbReference>
<evidence type="ECO:0000256" key="12">
    <source>
        <dbReference type="ARBA" id="ARBA00033440"/>
    </source>
</evidence>
<dbReference type="InterPro" id="IPR018201">
    <property type="entry name" value="Ketoacyl_synth_AS"/>
</dbReference>
<feature type="domain" description="Ketosynthase family 3 (KS3)" evidence="14">
    <location>
        <begin position="35"/>
        <end position="462"/>
    </location>
</feature>
<dbReference type="InterPro" id="IPR057737">
    <property type="entry name" value="Condensation_MtbB-like"/>
</dbReference>
<comment type="similarity">
    <text evidence="11">In the C-terminal section; belongs to the NRP synthetase family.</text>
</comment>
<dbReference type="InterPro" id="IPR036736">
    <property type="entry name" value="ACP-like_sf"/>
</dbReference>
<dbReference type="FunFam" id="3.40.47.10:FF:000019">
    <property type="entry name" value="Polyketide synthase type I"/>
    <property type="match status" value="1"/>
</dbReference>
<evidence type="ECO:0000256" key="3">
    <source>
        <dbReference type="ARBA" id="ARBA00007380"/>
    </source>
</evidence>
<dbReference type="CDD" id="cd00833">
    <property type="entry name" value="PKS"/>
    <property type="match status" value="1"/>
</dbReference>
<evidence type="ECO:0000256" key="11">
    <source>
        <dbReference type="ARBA" id="ARBA00029443"/>
    </source>
</evidence>
<evidence type="ECO:0000313" key="16">
    <source>
        <dbReference type="Proteomes" id="UP000016960"/>
    </source>
</evidence>
<dbReference type="InParanoid" id="U5DNC3"/>
<dbReference type="InterPro" id="IPR014031">
    <property type="entry name" value="Ketoacyl_synth_C"/>
</dbReference>
<dbReference type="InterPro" id="IPR016039">
    <property type="entry name" value="Thiolase-like"/>
</dbReference>
<dbReference type="Gene3D" id="2.30.38.10">
    <property type="entry name" value="Luciferase, Domain 3"/>
    <property type="match status" value="1"/>
</dbReference>
<reference evidence="15 16" key="1">
    <citation type="submission" date="2013-05" db="EMBL/GenBank/DDBJ databases">
        <title>Draft genome sequence of Rubidibacter lacunae KORDI 51-2.</title>
        <authorList>
            <person name="Choi D.H."/>
            <person name="Noh J.H."/>
            <person name="Kwon K.-K."/>
            <person name="Lee J.-H."/>
            <person name="Ryu J.-Y."/>
        </authorList>
    </citation>
    <scope>NUCLEOTIDE SEQUENCE [LARGE SCALE GENOMIC DNA]</scope>
    <source>
        <strain evidence="15 16">KORDI 51-2</strain>
    </source>
</reference>
<dbReference type="SMART" id="SM00825">
    <property type="entry name" value="PKS_KS"/>
    <property type="match status" value="1"/>
</dbReference>
<evidence type="ECO:0000256" key="1">
    <source>
        <dbReference type="ARBA" id="ARBA00001957"/>
    </source>
</evidence>
<dbReference type="InterPro" id="IPR020806">
    <property type="entry name" value="PKS_PP-bd"/>
</dbReference>
<dbReference type="GO" id="GO:0016874">
    <property type="term" value="F:ligase activity"/>
    <property type="evidence" value="ECO:0007669"/>
    <property type="project" value="UniProtKB-KW"/>
</dbReference>
<dbReference type="InterPro" id="IPR000873">
    <property type="entry name" value="AMP-dep_synth/lig_dom"/>
</dbReference>
<dbReference type="SMART" id="SM00823">
    <property type="entry name" value="PKS_PP"/>
    <property type="match status" value="2"/>
</dbReference>
<dbReference type="SUPFAM" id="SSF47336">
    <property type="entry name" value="ACP-like"/>
    <property type="match status" value="2"/>
</dbReference>
<dbReference type="eggNOG" id="COG1020">
    <property type="taxonomic scope" value="Bacteria"/>
</dbReference>
<keyword evidence="16" id="KW-1185">Reference proteome</keyword>
<keyword evidence="9" id="KW-0677">Repeat</keyword>
<dbReference type="CDD" id="cd19535">
    <property type="entry name" value="Cyc_NRPS"/>
    <property type="match status" value="1"/>
</dbReference>
<evidence type="ECO:0000259" key="14">
    <source>
        <dbReference type="PROSITE" id="PS52004"/>
    </source>
</evidence>
<dbReference type="GO" id="GO:0006633">
    <property type="term" value="P:fatty acid biosynthetic process"/>
    <property type="evidence" value="ECO:0007669"/>
    <property type="project" value="InterPro"/>
</dbReference>
<keyword evidence="5" id="KW-0596">Phosphopantetheine</keyword>
<proteinExistence type="inferred from homology"/>
<evidence type="ECO:0000256" key="10">
    <source>
        <dbReference type="ARBA" id="ARBA00023268"/>
    </source>
</evidence>
<dbReference type="GO" id="GO:0031177">
    <property type="term" value="F:phosphopantetheine binding"/>
    <property type="evidence" value="ECO:0007669"/>
    <property type="project" value="InterPro"/>
</dbReference>
<dbReference type="InterPro" id="IPR001242">
    <property type="entry name" value="Condensation_dom"/>
</dbReference>
<dbReference type="SUPFAM" id="SSF53901">
    <property type="entry name" value="Thiolase-like"/>
    <property type="match status" value="1"/>
</dbReference>
<dbReference type="FunFam" id="1.10.1200.10:FF:000016">
    <property type="entry name" value="Non-ribosomal peptide synthase"/>
    <property type="match status" value="1"/>
</dbReference>
<keyword evidence="10" id="KW-0511">Multifunctional enzyme</keyword>
<comment type="pathway">
    <text evidence="2">Siderophore biosynthesis; mycobactin biosynthesis.</text>
</comment>
<feature type="domain" description="Carrier" evidence="13">
    <location>
        <begin position="846"/>
        <end position="920"/>
    </location>
</feature>
<comment type="caution">
    <text evidence="15">The sequence shown here is derived from an EMBL/GenBank/DDBJ whole genome shotgun (WGS) entry which is preliminary data.</text>
</comment>
<evidence type="ECO:0000256" key="2">
    <source>
        <dbReference type="ARBA" id="ARBA00005102"/>
    </source>
</evidence>
<dbReference type="GO" id="GO:0005886">
    <property type="term" value="C:plasma membrane"/>
    <property type="evidence" value="ECO:0007669"/>
    <property type="project" value="TreeGrafter"/>
</dbReference>
<dbReference type="Gene3D" id="1.10.1200.10">
    <property type="entry name" value="ACP-like"/>
    <property type="match status" value="2"/>
</dbReference>
<dbReference type="InterPro" id="IPR020845">
    <property type="entry name" value="AMP-binding_CS"/>
</dbReference>
<dbReference type="InterPro" id="IPR023213">
    <property type="entry name" value="CAT-like_dom_sf"/>
</dbReference>
<dbReference type="InterPro" id="IPR050091">
    <property type="entry name" value="PKS_NRPS_Biosynth_Enz"/>
</dbReference>
<dbReference type="SUPFAM" id="SSF52777">
    <property type="entry name" value="CoA-dependent acyltransferases"/>
    <property type="match status" value="2"/>
</dbReference>
<dbReference type="CDD" id="cd12114">
    <property type="entry name" value="A_NRPS_TlmIV_like"/>
    <property type="match status" value="1"/>
</dbReference>
<dbReference type="PROSITE" id="PS00606">
    <property type="entry name" value="KS3_1"/>
    <property type="match status" value="1"/>
</dbReference>
<dbReference type="Pfam" id="PF08242">
    <property type="entry name" value="Methyltransf_12"/>
    <property type="match status" value="1"/>
</dbReference>
<dbReference type="GO" id="GO:0009403">
    <property type="term" value="P:toxin biosynthetic process"/>
    <property type="evidence" value="ECO:0007669"/>
    <property type="project" value="UniProtKB-ARBA"/>
</dbReference>
<dbReference type="Gene3D" id="3.30.300.30">
    <property type="match status" value="2"/>
</dbReference>
<dbReference type="NCBIfam" id="TIGR01733">
    <property type="entry name" value="AA-adenyl-dom"/>
    <property type="match status" value="1"/>
</dbReference>
<dbReference type="InterPro" id="IPR029063">
    <property type="entry name" value="SAM-dependent_MTases_sf"/>
</dbReference>
<dbReference type="Pfam" id="PF02801">
    <property type="entry name" value="Ketoacyl-synt_C"/>
    <property type="match status" value="1"/>
</dbReference>
<dbReference type="Gene3D" id="3.40.50.980">
    <property type="match status" value="2"/>
</dbReference>
<evidence type="ECO:0000256" key="5">
    <source>
        <dbReference type="ARBA" id="ARBA00022450"/>
    </source>
</evidence>
<feature type="domain" description="Carrier" evidence="13">
    <location>
        <begin position="2304"/>
        <end position="2379"/>
    </location>
</feature>
<dbReference type="SUPFAM" id="SSF56801">
    <property type="entry name" value="Acetyl-CoA synthetase-like"/>
    <property type="match status" value="1"/>
</dbReference>